<gene>
    <name evidence="1" type="ORF">JANAI62_02140</name>
</gene>
<dbReference type="RefSeq" id="WP_220747121.1">
    <property type="nucleotide sequence ID" value="NZ_BPFH01000001.1"/>
</dbReference>
<dbReference type="EMBL" id="BPFH01000001">
    <property type="protein sequence ID" value="GIT93591.1"/>
    <property type="molecule type" value="Genomic_DNA"/>
</dbReference>
<proteinExistence type="predicted"/>
<name>A0ABQ4NGP7_9RHOB</name>
<organism evidence="1 2">
    <name type="scientific">Jannaschia pagri</name>
    <dbReference type="NCBI Taxonomy" id="2829797"/>
    <lineage>
        <taxon>Bacteria</taxon>
        <taxon>Pseudomonadati</taxon>
        <taxon>Pseudomonadota</taxon>
        <taxon>Alphaproteobacteria</taxon>
        <taxon>Rhodobacterales</taxon>
        <taxon>Roseobacteraceae</taxon>
        <taxon>Jannaschia</taxon>
    </lineage>
</organism>
<evidence type="ECO:0000313" key="1">
    <source>
        <dbReference type="EMBL" id="GIT93591.1"/>
    </source>
</evidence>
<protein>
    <submittedName>
        <fullName evidence="1">Uncharacterized protein</fullName>
    </submittedName>
</protein>
<keyword evidence="2" id="KW-1185">Reference proteome</keyword>
<reference evidence="1 2" key="1">
    <citation type="submission" date="2021-05" db="EMBL/GenBank/DDBJ databases">
        <title>Bacteria Genome sequencing.</title>
        <authorList>
            <person name="Takabe Y."/>
            <person name="Nakajima Y."/>
            <person name="Suzuki S."/>
            <person name="Shiozaki T."/>
        </authorList>
    </citation>
    <scope>NUCLEOTIDE SEQUENCE [LARGE SCALE GENOMIC DNA]</scope>
    <source>
        <strain evidence="1 2">AI_62</strain>
    </source>
</reference>
<comment type="caution">
    <text evidence="1">The sequence shown here is derived from an EMBL/GenBank/DDBJ whole genome shotgun (WGS) entry which is preliminary data.</text>
</comment>
<sequence>MINNPLNPRLFVRVLKLSDEARADLLECLGGVSMTDEQLEETLIQHEKSGAAAASPPKL</sequence>
<dbReference type="Proteomes" id="UP000786693">
    <property type="component" value="Unassembled WGS sequence"/>
</dbReference>
<accession>A0ABQ4NGP7</accession>
<evidence type="ECO:0000313" key="2">
    <source>
        <dbReference type="Proteomes" id="UP000786693"/>
    </source>
</evidence>